<sequence length="226" mass="25633">MRRGKQEADSCPQSSSPGFMKFLNRLSQNEGKGPPSAEEEDLKSLVLRDKDDKLTSEFGDDDEVVSFIKALFDAGVHRDGCNCTSCSNNVENHPLSIQQQQPLRINNNKNQNNPPSMINLLSEQRKLLKSKPQCNKILDWYKLSYLRSKIGIAVVILPVLMHRGVLLNSLNTEIVRLEKLLFTVKRMVNGRIHTFFEGQEEEAKMKHLSVEVGSTGMCYLRILDTE</sequence>
<proteinExistence type="predicted"/>
<protein>
    <submittedName>
        <fullName evidence="2">Uncharacterized protein</fullName>
    </submittedName>
</protein>
<organism evidence="2 3">
    <name type="scientific">Papaver somniferum</name>
    <name type="common">Opium poppy</name>
    <dbReference type="NCBI Taxonomy" id="3469"/>
    <lineage>
        <taxon>Eukaryota</taxon>
        <taxon>Viridiplantae</taxon>
        <taxon>Streptophyta</taxon>
        <taxon>Embryophyta</taxon>
        <taxon>Tracheophyta</taxon>
        <taxon>Spermatophyta</taxon>
        <taxon>Magnoliopsida</taxon>
        <taxon>Ranunculales</taxon>
        <taxon>Papaveraceae</taxon>
        <taxon>Papaveroideae</taxon>
        <taxon>Papaver</taxon>
    </lineage>
</organism>
<evidence type="ECO:0000313" key="3">
    <source>
        <dbReference type="Proteomes" id="UP000316621"/>
    </source>
</evidence>
<feature type="non-terminal residue" evidence="2">
    <location>
        <position position="226"/>
    </location>
</feature>
<dbReference type="EMBL" id="CM010716">
    <property type="protein sequence ID" value="RZC51760.1"/>
    <property type="molecule type" value="Genomic_DNA"/>
</dbReference>
<name>A0A4Y7IVF4_PAPSO</name>
<dbReference type="Proteomes" id="UP000316621">
    <property type="component" value="Chromosome 2"/>
</dbReference>
<gene>
    <name evidence="2" type="ORF">C5167_020186</name>
</gene>
<dbReference type="Gramene" id="RZC51760">
    <property type="protein sequence ID" value="RZC51760"/>
    <property type="gene ID" value="C5167_020186"/>
</dbReference>
<accession>A0A4Y7IVF4</accession>
<dbReference type="AlphaFoldDB" id="A0A4Y7IVF4"/>
<evidence type="ECO:0000256" key="1">
    <source>
        <dbReference type="SAM" id="MobiDB-lite"/>
    </source>
</evidence>
<evidence type="ECO:0000313" key="2">
    <source>
        <dbReference type="EMBL" id="RZC51760.1"/>
    </source>
</evidence>
<keyword evidence="3" id="KW-1185">Reference proteome</keyword>
<reference evidence="2 3" key="1">
    <citation type="journal article" date="2018" name="Science">
        <title>The opium poppy genome and morphinan production.</title>
        <authorList>
            <person name="Guo L."/>
            <person name="Winzer T."/>
            <person name="Yang X."/>
            <person name="Li Y."/>
            <person name="Ning Z."/>
            <person name="He Z."/>
            <person name="Teodor R."/>
            <person name="Lu Y."/>
            <person name="Bowser T.A."/>
            <person name="Graham I.A."/>
            <person name="Ye K."/>
        </authorList>
    </citation>
    <scope>NUCLEOTIDE SEQUENCE [LARGE SCALE GENOMIC DNA]</scope>
    <source>
        <strain evidence="3">cv. HN1</strain>
        <tissue evidence="2">Leaves</tissue>
    </source>
</reference>
<feature type="region of interest" description="Disordered" evidence="1">
    <location>
        <begin position="1"/>
        <end position="43"/>
    </location>
</feature>